<gene>
    <name evidence="2" type="ORF">Q767_13530</name>
</gene>
<sequence>MRKVIYILAFASLTSFSSANVYICVSPNAKKYHYNENCRGLSNCKHEIKKVSKSEALDKGLGLCGWED</sequence>
<evidence type="ECO:0000256" key="1">
    <source>
        <dbReference type="SAM" id="SignalP"/>
    </source>
</evidence>
<dbReference type="OrthoDB" id="885042at2"/>
<accession>V6S8S0</accession>
<name>V6S8S0_9FLAO</name>
<reference evidence="3" key="1">
    <citation type="submission" date="2013-09" db="EMBL/GenBank/DDBJ databases">
        <authorList>
            <person name="Zeng Z."/>
            <person name="Chen C."/>
        </authorList>
    </citation>
    <scope>NUCLEOTIDE SEQUENCE [LARGE SCALE GENOMIC DNA]</scope>
    <source>
        <strain evidence="3">DK69</strain>
    </source>
</reference>
<dbReference type="eggNOG" id="ENOG50339XQ">
    <property type="taxonomic scope" value="Bacteria"/>
</dbReference>
<organism evidence="2 3">
    <name type="scientific">Flavobacterium enshiense DK69</name>
    <dbReference type="NCBI Taxonomy" id="1107311"/>
    <lineage>
        <taxon>Bacteria</taxon>
        <taxon>Pseudomonadati</taxon>
        <taxon>Bacteroidota</taxon>
        <taxon>Flavobacteriia</taxon>
        <taxon>Flavobacteriales</taxon>
        <taxon>Flavobacteriaceae</taxon>
        <taxon>Flavobacterium</taxon>
    </lineage>
</organism>
<reference evidence="2 3" key="2">
    <citation type="journal article" date="2015" name="Stand. Genomic Sci.">
        <title>High quality draft genomic sequence of Flavobacterium enshiense DK69(T) and comparison among Flavobacterium genomes.</title>
        <authorList>
            <person name="Zeng Z."/>
            <person name="Chen C."/>
            <person name="Du H."/>
            <person name="Wang G."/>
            <person name="Li M."/>
        </authorList>
    </citation>
    <scope>NUCLEOTIDE SEQUENCE [LARGE SCALE GENOMIC DNA]</scope>
    <source>
        <strain evidence="2 3">DK69</strain>
    </source>
</reference>
<dbReference type="EMBL" id="JRLZ01000017">
    <property type="protein sequence ID" value="KGO93964.1"/>
    <property type="molecule type" value="Genomic_DNA"/>
</dbReference>
<dbReference type="Proteomes" id="UP000030149">
    <property type="component" value="Unassembled WGS sequence"/>
</dbReference>
<dbReference type="AlphaFoldDB" id="V6S8S0"/>
<feature type="signal peptide" evidence="1">
    <location>
        <begin position="1"/>
        <end position="19"/>
    </location>
</feature>
<dbReference type="RefSeq" id="WP_023573716.1">
    <property type="nucleotide sequence ID" value="NZ_AVCS01000011.1"/>
</dbReference>
<proteinExistence type="predicted"/>
<comment type="caution">
    <text evidence="2">The sequence shown here is derived from an EMBL/GenBank/DDBJ whole genome shotgun (WGS) entry which is preliminary data.</text>
</comment>
<feature type="chain" id="PRO_5004752209" evidence="1">
    <location>
        <begin position="20"/>
        <end position="68"/>
    </location>
</feature>
<keyword evidence="3" id="KW-1185">Reference proteome</keyword>
<keyword evidence="1" id="KW-0732">Signal</keyword>
<evidence type="ECO:0000313" key="3">
    <source>
        <dbReference type="Proteomes" id="UP000030149"/>
    </source>
</evidence>
<dbReference type="PATRIC" id="fig|1107311.3.peg.1694"/>
<evidence type="ECO:0000313" key="2">
    <source>
        <dbReference type="EMBL" id="KGO93964.1"/>
    </source>
</evidence>
<protein>
    <submittedName>
        <fullName evidence="2">Uncharacterized protein</fullName>
    </submittedName>
</protein>